<protein>
    <submittedName>
        <fullName evidence="1">Uncharacterized protein</fullName>
    </submittedName>
</protein>
<reference evidence="1" key="1">
    <citation type="submission" date="2018-02" db="EMBL/GenBank/DDBJ databases">
        <title>Rhizophora mucronata_Transcriptome.</title>
        <authorList>
            <person name="Meera S.P."/>
            <person name="Sreeshan A."/>
            <person name="Augustine A."/>
        </authorList>
    </citation>
    <scope>NUCLEOTIDE SEQUENCE</scope>
    <source>
        <tissue evidence="1">Leaf</tissue>
    </source>
</reference>
<organism evidence="1">
    <name type="scientific">Rhizophora mucronata</name>
    <name type="common">Asiatic mangrove</name>
    <dbReference type="NCBI Taxonomy" id="61149"/>
    <lineage>
        <taxon>Eukaryota</taxon>
        <taxon>Viridiplantae</taxon>
        <taxon>Streptophyta</taxon>
        <taxon>Embryophyta</taxon>
        <taxon>Tracheophyta</taxon>
        <taxon>Spermatophyta</taxon>
        <taxon>Magnoliopsida</taxon>
        <taxon>eudicotyledons</taxon>
        <taxon>Gunneridae</taxon>
        <taxon>Pentapetalae</taxon>
        <taxon>rosids</taxon>
        <taxon>fabids</taxon>
        <taxon>Malpighiales</taxon>
        <taxon>Rhizophoraceae</taxon>
        <taxon>Rhizophora</taxon>
    </lineage>
</organism>
<dbReference type="EMBL" id="GGEC01000225">
    <property type="protein sequence ID" value="MBW80708.1"/>
    <property type="molecule type" value="Transcribed_RNA"/>
</dbReference>
<dbReference type="AlphaFoldDB" id="A0A2P2IHP1"/>
<proteinExistence type="predicted"/>
<sequence length="25" mass="3152">MVTCFTYFTSLLLIYFTYRKWAQVR</sequence>
<name>A0A2P2IHP1_RHIMU</name>
<evidence type="ECO:0000313" key="1">
    <source>
        <dbReference type="EMBL" id="MBW80708.1"/>
    </source>
</evidence>
<accession>A0A2P2IHP1</accession>